<evidence type="ECO:0000259" key="1">
    <source>
        <dbReference type="Pfam" id="PF01609"/>
    </source>
</evidence>
<organism evidence="2 3">
    <name type="scientific">Algoriphagus aquimarinus</name>
    <dbReference type="NCBI Taxonomy" id="237018"/>
    <lineage>
        <taxon>Bacteria</taxon>
        <taxon>Pseudomonadati</taxon>
        <taxon>Bacteroidota</taxon>
        <taxon>Cytophagia</taxon>
        <taxon>Cytophagales</taxon>
        <taxon>Cyclobacteriaceae</taxon>
        <taxon>Algoriphagus</taxon>
    </lineage>
</organism>
<feature type="domain" description="Transposase IS4-like" evidence="1">
    <location>
        <begin position="120"/>
        <end position="229"/>
    </location>
</feature>
<name>A0A5C7A7Q7_9BACT</name>
<accession>A0A5C7A7Q7</accession>
<dbReference type="Pfam" id="PF01609">
    <property type="entry name" value="DDE_Tnp_1"/>
    <property type="match status" value="1"/>
</dbReference>
<dbReference type="AlphaFoldDB" id="A0A5C7A7Q7"/>
<sequence>MPLKPNHILDKIDFFNLFDQLNISHETLLDIAFESKLIRRRRAIDPIDLLYILCLESSQGTVSHNDLAIQLESGTGISVSKVSIWKKINEQCLVFLKKVFELVIQSKFAPNGHQAEPLTFDRIVVQDSTIIRLPQRLFGEFSGVSNGHSKVCNARIQGVYDLVAEQFLFFSVDTYSKNDLEAAPELVLKKGDLTLRDRGYLIADEIQRHITHGADCIYRHKYNLVLLDAENEKAIDLLLLLKKKSVWT</sequence>
<dbReference type="SUPFAM" id="SSF53098">
    <property type="entry name" value="Ribonuclease H-like"/>
    <property type="match status" value="1"/>
</dbReference>
<dbReference type="InterPro" id="IPR012337">
    <property type="entry name" value="RNaseH-like_sf"/>
</dbReference>
<gene>
    <name evidence="2" type="ORF">ESV85_22100</name>
</gene>
<dbReference type="OrthoDB" id="157819at2"/>
<dbReference type="GO" id="GO:0003677">
    <property type="term" value="F:DNA binding"/>
    <property type="evidence" value="ECO:0007669"/>
    <property type="project" value="InterPro"/>
</dbReference>
<evidence type="ECO:0000313" key="2">
    <source>
        <dbReference type="EMBL" id="TXE01389.1"/>
    </source>
</evidence>
<dbReference type="Proteomes" id="UP000321935">
    <property type="component" value="Unassembled WGS sequence"/>
</dbReference>
<dbReference type="EMBL" id="VORW01000046">
    <property type="protein sequence ID" value="TXE01389.1"/>
    <property type="molecule type" value="Genomic_DNA"/>
</dbReference>
<proteinExistence type="predicted"/>
<dbReference type="GO" id="GO:0006313">
    <property type="term" value="P:DNA transposition"/>
    <property type="evidence" value="ECO:0007669"/>
    <property type="project" value="InterPro"/>
</dbReference>
<protein>
    <submittedName>
        <fullName evidence="2">Transposase</fullName>
    </submittedName>
</protein>
<dbReference type="GO" id="GO:0004803">
    <property type="term" value="F:transposase activity"/>
    <property type="evidence" value="ECO:0007669"/>
    <property type="project" value="InterPro"/>
</dbReference>
<dbReference type="InterPro" id="IPR002559">
    <property type="entry name" value="Transposase_11"/>
</dbReference>
<reference evidence="2 3" key="1">
    <citation type="submission" date="2019-08" db="EMBL/GenBank/DDBJ databases">
        <title>Genomes sequence of Algoriphagus aquimarinus ACAM450.</title>
        <authorList>
            <person name="Bowman J.P."/>
        </authorList>
    </citation>
    <scope>NUCLEOTIDE SEQUENCE [LARGE SCALE GENOMIC DNA]</scope>
    <source>
        <strain evidence="2 3">ACAM 450</strain>
    </source>
</reference>
<comment type="caution">
    <text evidence="2">The sequence shown here is derived from an EMBL/GenBank/DDBJ whole genome shotgun (WGS) entry which is preliminary data.</text>
</comment>
<dbReference type="RefSeq" id="WP_146921513.1">
    <property type="nucleotide sequence ID" value="NZ_VORW01000046.1"/>
</dbReference>
<evidence type="ECO:0000313" key="3">
    <source>
        <dbReference type="Proteomes" id="UP000321935"/>
    </source>
</evidence>